<accession>A0A6P8HCP4</accession>
<name>A0A6P8HCP4_ACTTE</name>
<organism evidence="1 2">
    <name type="scientific">Actinia tenebrosa</name>
    <name type="common">Australian red waratah sea anemone</name>
    <dbReference type="NCBI Taxonomy" id="6105"/>
    <lineage>
        <taxon>Eukaryota</taxon>
        <taxon>Metazoa</taxon>
        <taxon>Cnidaria</taxon>
        <taxon>Anthozoa</taxon>
        <taxon>Hexacorallia</taxon>
        <taxon>Actiniaria</taxon>
        <taxon>Actiniidae</taxon>
        <taxon>Actinia</taxon>
    </lineage>
</organism>
<dbReference type="RefSeq" id="XP_031552848.1">
    <property type="nucleotide sequence ID" value="XM_031696988.1"/>
</dbReference>
<evidence type="ECO:0000313" key="1">
    <source>
        <dbReference type="Proteomes" id="UP000515163"/>
    </source>
</evidence>
<gene>
    <name evidence="2" type="primary">LOC116290015</name>
</gene>
<keyword evidence="1" id="KW-1185">Reference proteome</keyword>
<protein>
    <submittedName>
        <fullName evidence="2">Uncharacterized protein LOC116290015</fullName>
    </submittedName>
</protein>
<dbReference type="Proteomes" id="UP000515163">
    <property type="component" value="Unplaced"/>
</dbReference>
<evidence type="ECO:0000313" key="2">
    <source>
        <dbReference type="RefSeq" id="XP_031552848.1"/>
    </source>
</evidence>
<dbReference type="InParanoid" id="A0A6P8HCP4"/>
<sequence length="240" mass="27128">MPNRHVFTVYDPLAELKKHHANVFIKQYTMAERPRFRRQRSQTVPSIGNVQVKNSSSTTSISQARMTHVPVRQTRSLDFTIPNKTRPRSYATGQHTVSFSGNAVETNTKRFHGPRHSLSHSKVSTLDLPIRKTSKEESATIATRQTKSKSIPFDDKSSIYSIVKTRSLALKWYRGNTKTTSTKPKRKKSEPLPTINDKETISLCQAKCSPQFAEAMNLLQNDDNPIEEDIEGELSVLCLG</sequence>
<reference evidence="2" key="1">
    <citation type="submission" date="2025-08" db="UniProtKB">
        <authorList>
            <consortium name="RefSeq"/>
        </authorList>
    </citation>
    <scope>IDENTIFICATION</scope>
    <source>
        <tissue evidence="2">Tentacle</tissue>
    </source>
</reference>
<dbReference type="AlphaFoldDB" id="A0A6P8HCP4"/>
<dbReference type="OrthoDB" id="5970391at2759"/>
<dbReference type="GeneID" id="116290015"/>
<dbReference type="KEGG" id="aten:116290015"/>
<proteinExistence type="predicted"/>